<feature type="domain" description="WWE" evidence="9">
    <location>
        <begin position="1764"/>
        <end position="1838"/>
    </location>
</feature>
<dbReference type="InterPro" id="IPR057051">
    <property type="entry name" value="PARP14_RPM_1"/>
</dbReference>
<dbReference type="PANTHER" id="PTHR14453:SF101">
    <property type="entry name" value="POLY [ADP-RIBOSE] POLYMERASE"/>
    <property type="match status" value="1"/>
</dbReference>
<evidence type="ECO:0000256" key="4">
    <source>
        <dbReference type="ARBA" id="ARBA00023027"/>
    </source>
</evidence>
<evidence type="ECO:0000256" key="1">
    <source>
        <dbReference type="ARBA" id="ARBA00004123"/>
    </source>
</evidence>
<dbReference type="Pfam" id="PF23085">
    <property type="entry name" value="RRM_PARP14_3"/>
    <property type="match status" value="1"/>
</dbReference>
<dbReference type="InterPro" id="IPR004170">
    <property type="entry name" value="WWE_dom"/>
</dbReference>
<dbReference type="InterPro" id="IPR043472">
    <property type="entry name" value="Macro_dom-like"/>
</dbReference>
<keyword evidence="3 7" id="KW-0808">Transferase</keyword>
<dbReference type="SMART" id="SM00506">
    <property type="entry name" value="A1pp"/>
    <property type="match status" value="4"/>
</dbReference>
<dbReference type="SUPFAM" id="SSF56399">
    <property type="entry name" value="ADP-ribosylation"/>
    <property type="match status" value="1"/>
</dbReference>
<keyword evidence="2 7" id="KW-0328">Glycosyltransferase</keyword>
<dbReference type="Proteomes" id="UP000261540">
    <property type="component" value="Unplaced"/>
</dbReference>
<keyword evidence="13" id="KW-1185">Reference proteome</keyword>
<feature type="domain" description="Macro" evidence="11">
    <location>
        <begin position="1258"/>
        <end position="1429"/>
    </location>
</feature>
<reference evidence="12" key="1">
    <citation type="submission" date="2025-08" db="UniProtKB">
        <authorList>
            <consortium name="Ensembl"/>
        </authorList>
    </citation>
    <scope>IDENTIFICATION</scope>
</reference>
<dbReference type="Gene3D" id="3.40.220.10">
    <property type="entry name" value="Leucine Aminopeptidase, subunit E, domain 1"/>
    <property type="match status" value="4"/>
</dbReference>
<dbReference type="InterPro" id="IPR052056">
    <property type="entry name" value="Mono-ARTD/PARP"/>
</dbReference>
<dbReference type="Gene3D" id="3.30.70.330">
    <property type="match status" value="2"/>
</dbReference>
<evidence type="ECO:0000259" key="11">
    <source>
        <dbReference type="PROSITE" id="PS51154"/>
    </source>
</evidence>
<feature type="region of interest" description="Disordered" evidence="8">
    <location>
        <begin position="1436"/>
        <end position="1462"/>
    </location>
</feature>
<dbReference type="Pfam" id="PF01661">
    <property type="entry name" value="Macro"/>
    <property type="match status" value="4"/>
</dbReference>
<dbReference type="GO" id="GO:0005634">
    <property type="term" value="C:nucleus"/>
    <property type="evidence" value="ECO:0007669"/>
    <property type="project" value="UniProtKB-SubCell"/>
</dbReference>
<dbReference type="InterPro" id="IPR037197">
    <property type="entry name" value="WWE_dom_sf"/>
</dbReference>
<dbReference type="Pfam" id="PF23222">
    <property type="entry name" value="RRM_PARP14_1"/>
    <property type="match status" value="1"/>
</dbReference>
<dbReference type="Gene3D" id="3.30.720.50">
    <property type="match status" value="1"/>
</dbReference>
<evidence type="ECO:0000256" key="8">
    <source>
        <dbReference type="SAM" id="MobiDB-lite"/>
    </source>
</evidence>
<evidence type="ECO:0000256" key="3">
    <source>
        <dbReference type="ARBA" id="ARBA00022679"/>
    </source>
</evidence>
<dbReference type="PANTHER" id="PTHR14453">
    <property type="entry name" value="PARP/ZINC FINGER CCCH TYPE DOMAIN CONTAINING PROTEIN"/>
    <property type="match status" value="1"/>
</dbReference>
<dbReference type="SUPFAM" id="SSF117839">
    <property type="entry name" value="WWE domain"/>
    <property type="match status" value="1"/>
</dbReference>
<evidence type="ECO:0000259" key="10">
    <source>
        <dbReference type="PROSITE" id="PS51059"/>
    </source>
</evidence>
<dbReference type="PROSITE" id="PS51154">
    <property type="entry name" value="MACRO"/>
    <property type="match status" value="4"/>
</dbReference>
<feature type="domain" description="Macro" evidence="11">
    <location>
        <begin position="847"/>
        <end position="1040"/>
    </location>
</feature>
<protein>
    <recommendedName>
        <fullName evidence="7">Poly [ADP-ribose] polymerase</fullName>
        <shortName evidence="7">PARP</shortName>
        <ecNumber evidence="7">2.4.2.-</ecNumber>
    </recommendedName>
</protein>
<comment type="similarity">
    <text evidence="6">Belongs to the ARTD/PARP family.</text>
</comment>
<dbReference type="InterPro" id="IPR002589">
    <property type="entry name" value="Macro_dom"/>
</dbReference>
<proteinExistence type="inferred from homology"/>
<feature type="domain" description="Macro" evidence="11">
    <location>
        <begin position="1071"/>
        <end position="1245"/>
    </location>
</feature>
<dbReference type="PROSITE" id="PS51059">
    <property type="entry name" value="PARP_CATALYTIC"/>
    <property type="match status" value="1"/>
</dbReference>
<feature type="domain" description="Macro" evidence="11">
    <location>
        <begin position="1459"/>
        <end position="1633"/>
    </location>
</feature>
<name>A0A3B3RIT0_9TELE</name>
<evidence type="ECO:0000256" key="2">
    <source>
        <dbReference type="ARBA" id="ARBA00022676"/>
    </source>
</evidence>
<dbReference type="GO" id="GO:0010629">
    <property type="term" value="P:negative regulation of gene expression"/>
    <property type="evidence" value="ECO:0007669"/>
    <property type="project" value="TreeGrafter"/>
</dbReference>
<dbReference type="GO" id="GO:0005737">
    <property type="term" value="C:cytoplasm"/>
    <property type="evidence" value="ECO:0007669"/>
    <property type="project" value="TreeGrafter"/>
</dbReference>
<accession>A0A3B3RIT0</accession>
<dbReference type="Ensembl" id="ENSPKIT00000035366.1">
    <property type="protein sequence ID" value="ENSPKIP00000018537.1"/>
    <property type="gene ID" value="ENSPKIG00000004064.1"/>
</dbReference>
<dbReference type="PROSITE" id="PS50918">
    <property type="entry name" value="WWE"/>
    <property type="match status" value="1"/>
</dbReference>
<dbReference type="GO" id="GO:0003950">
    <property type="term" value="F:NAD+ poly-ADP-ribosyltransferase activity"/>
    <property type="evidence" value="ECO:0007669"/>
    <property type="project" value="UniProtKB-UniRule"/>
</dbReference>
<reference evidence="12" key="2">
    <citation type="submission" date="2025-09" db="UniProtKB">
        <authorList>
            <consortium name="Ensembl"/>
        </authorList>
    </citation>
    <scope>IDENTIFICATION</scope>
</reference>
<keyword evidence="4 7" id="KW-0520">NAD</keyword>
<dbReference type="InterPro" id="IPR012317">
    <property type="entry name" value="Poly(ADP-ribose)pol_cat_dom"/>
</dbReference>
<organism evidence="12 13">
    <name type="scientific">Paramormyrops kingsleyae</name>
    <dbReference type="NCBI Taxonomy" id="1676925"/>
    <lineage>
        <taxon>Eukaryota</taxon>
        <taxon>Metazoa</taxon>
        <taxon>Chordata</taxon>
        <taxon>Craniata</taxon>
        <taxon>Vertebrata</taxon>
        <taxon>Euteleostomi</taxon>
        <taxon>Actinopterygii</taxon>
        <taxon>Neopterygii</taxon>
        <taxon>Teleostei</taxon>
        <taxon>Osteoglossocephala</taxon>
        <taxon>Osteoglossomorpha</taxon>
        <taxon>Osteoglossiformes</taxon>
        <taxon>Mormyridae</taxon>
        <taxon>Paramormyrops</taxon>
    </lineage>
</organism>
<comment type="subcellular location">
    <subcellularLocation>
        <location evidence="1">Nucleus</location>
    </subcellularLocation>
</comment>
<evidence type="ECO:0000313" key="13">
    <source>
        <dbReference type="Proteomes" id="UP000261540"/>
    </source>
</evidence>
<dbReference type="GeneTree" id="ENSGT00940000165390"/>
<sequence length="2002" mass="220444">MDGKVLLLEGLPDQAASLKAKLELYFKNRRKSGGEVLEIQEHPNDRKKALLVYATDEDARKVLEKKIHAVDFKGLGKVDLIVKQHGEKMNTGIKRESRTPSPSLIKEKQEHCREAPGKQEQVTVCQESSQQGDGGTVTLLVSGTQSINENLLTMYFEQYSNNVNIKKHGEDGWILRLSNQSDTEKVLAEEDHRIGAFSFTVALYDERAEVERLDPHRFILSGFAGSCKHSIISIYIKSCSKGAEHSWETLSELGSLAVTFKQDIDIKFFLEKCSMKKLEDMEITASRMMRTDTILVEGKMDGISEEALKLYFNSKRSKGGNIRSLNWVDKTRSVTVTFRDWRVAHNVAEQAHSLGGVSLQAVLFYTHLQKALTGRTAPPPTAPSKITLYDDSVLLDHLSHNKKFKEQFEKTLQDIHARVSVDKTMEQSKISLEMTVDQESLQMYHVASVWESKARTDVESLLKRYIVIKLDAENEIWKRIKDTCLSLVSPDVSVFYEGPHHRILVVGQKNEANPVVDSVRLLVKNTSEELAIQRNTVVRMITLNSKEELGFLWNMVSSKVDGVEISKDDENLSIYLKGLTDPVSSAEMIIKKEKENLATKTLNISVHLAKFLKSLDLKKFEHDHFVQQKSQEGICAVILKCGDSYQILAEKKDIFKAEQTVMAVLKEEVLELTPEQLKVTKDENWRHFFGDLTEDVSNVKVLQSHKSIIMTGFCSAVTDISRKLKGYLNNKLPVTDDVTVESVEVLDFINDCMNLSEVPAIKVLNAIIVPSKTSLCLKVTAASDKIQEAISTVKNQLALIVKEKHTFLKAGEFIVLEKNQTALKAQAKEFGCMLHFPTEETSPAASARSYSHNIAGSITLTIVQGDMSCHSGDVLVCPLSGNLAFDNPIAQKVLKIGGPQIQEALKSLTKERNALIAGDVVLSKPGNLSAKILMYAGISAWGSSGHQLNGQTIEFIHLKSAILKCLTNAQDKKFTSIVMPALGCGTFGYPVSESCKAVIGAILEFCETYQGAPQDLRKILIVDPDIKIVEEFNNVANEIAGIQAHSGTMGKDTRPSDKANVTQPLQVPSNSGAVSRVLVGSMLVMLKKGDITQEKVDAIVNSTNSTLNLQTGVSGAILKAAGKSVTDECAKLGTQKEDGVVVTSGGSLSCKHIIQMVGPSTTAGITASIEKVLQLCENKTCAKVSIPAIGTGKGNIGPKESLQAILKGLENHSSKTASTCIRFVYIVALEDRVFQCLYEYFVEKTHPSLPKKQSSEEQLPANQVKIREVRLEVRKGNIVTETVRGIVNTTNKDLSLKGGVSGAILKAAGQSVEDECKKLSPLDDDRVAVTGGGALQCDFIIHMLGPHSCAAVTSRVERVLEECENNQITTVSFPAVGTGGGGLKAADAITAMLKGFETHLTRRASTVLKLVYVVIDKDDILKDVLQGLQLWKTKSTNESLDDDEEDWSSESEEEDQGSSSSSIKVVMGPIDIKAFCGDITKETTDAVVNSTNTSLNLNTGVSGAILKAAGNSVVDECKALGTQPSDGLVVTKPGKLPVKHIVHMVGQTTDKAITSSMCKVLKACNDIKVQSVSFPALGTGAGNLHADHVAVAMMDAIQNFLQDNPQPNVTSIHIVIFQQNMFSSFEQAMKKCKVSPAEKLEKSKPVPKSSQSHPSLDITSLLANVTYPTMTVEVYGTTAGSLAQVKKCLEDLLAEECSSQDVEAQSLCFLQEAEKQAIIDLSNKHHLCVAVHVNKLTVSGKKDDVLMAVLKIKDLLQGAKERENQKFEKERIKKTVLWEKVKQGSWTSIKSNISYNLECAYIRQEKTYLFTQKGKTYKVNLEQMQMTNGKGINFKIRRTPLVGDSGTAVIQTPPTWTKMAGKNYIVVPLVATSQEYQNISKDFIASCQHFTKTETKRIEVVQIERLQHDVLWQSYSVRKQAIDKKYPKNPNEQMLYHGTTKEICQKINAYGFNRSFCGRNGMFSISIFGSDGNISKKILQSRGDLTHSTFRELAHFPHSTLE</sequence>
<dbReference type="GO" id="GO:0003714">
    <property type="term" value="F:transcription corepressor activity"/>
    <property type="evidence" value="ECO:0007669"/>
    <property type="project" value="TreeGrafter"/>
</dbReference>
<feature type="region of interest" description="Disordered" evidence="8">
    <location>
        <begin position="1046"/>
        <end position="1065"/>
    </location>
</feature>
<dbReference type="Pfam" id="PF00644">
    <property type="entry name" value="PARP"/>
    <property type="match status" value="1"/>
</dbReference>
<keyword evidence="5" id="KW-0539">Nucleus</keyword>
<evidence type="ECO:0000259" key="9">
    <source>
        <dbReference type="PROSITE" id="PS50918"/>
    </source>
</evidence>
<evidence type="ECO:0000256" key="5">
    <source>
        <dbReference type="ARBA" id="ARBA00023242"/>
    </source>
</evidence>
<evidence type="ECO:0000256" key="6">
    <source>
        <dbReference type="ARBA" id="ARBA00024347"/>
    </source>
</evidence>
<dbReference type="EC" id="2.4.2.-" evidence="7"/>
<evidence type="ECO:0000256" key="7">
    <source>
        <dbReference type="RuleBase" id="RU362114"/>
    </source>
</evidence>
<feature type="compositionally biased region" description="Acidic residues" evidence="8">
    <location>
        <begin position="1439"/>
        <end position="1456"/>
    </location>
</feature>
<evidence type="ECO:0000313" key="12">
    <source>
        <dbReference type="Ensembl" id="ENSPKIP00000018537.1"/>
    </source>
</evidence>
<dbReference type="SUPFAM" id="SSF52949">
    <property type="entry name" value="Macro domain-like"/>
    <property type="match status" value="4"/>
</dbReference>
<feature type="domain" description="PARP catalytic" evidence="10">
    <location>
        <begin position="1852"/>
        <end position="2002"/>
    </location>
</feature>
<dbReference type="InterPro" id="IPR012677">
    <property type="entry name" value="Nucleotide-bd_a/b_plait_sf"/>
</dbReference>
<dbReference type="Gene3D" id="3.90.228.10">
    <property type="match status" value="1"/>
</dbReference>